<dbReference type="PANTHER" id="PTHR23501:SF109">
    <property type="entry name" value="MAJOR FACILITATOR SUPERFAMILY (MFS) PROFILE DOMAIN-CONTAINING PROTEIN-RELATED"/>
    <property type="match status" value="1"/>
</dbReference>
<keyword evidence="9" id="KW-1185">Reference proteome</keyword>
<evidence type="ECO:0000256" key="3">
    <source>
        <dbReference type="ARBA" id="ARBA00022692"/>
    </source>
</evidence>
<feature type="transmembrane region" description="Helical" evidence="6">
    <location>
        <begin position="325"/>
        <end position="347"/>
    </location>
</feature>
<dbReference type="InterPro" id="IPR010573">
    <property type="entry name" value="MFS_Str1/Tri12-like"/>
</dbReference>
<dbReference type="PROSITE" id="PS00216">
    <property type="entry name" value="SUGAR_TRANSPORT_1"/>
    <property type="match status" value="1"/>
</dbReference>
<evidence type="ECO:0000256" key="5">
    <source>
        <dbReference type="ARBA" id="ARBA00023136"/>
    </source>
</evidence>
<dbReference type="GO" id="GO:0022857">
    <property type="term" value="F:transmembrane transporter activity"/>
    <property type="evidence" value="ECO:0007669"/>
    <property type="project" value="InterPro"/>
</dbReference>
<keyword evidence="5 6" id="KW-0472">Membrane</keyword>
<evidence type="ECO:0000256" key="1">
    <source>
        <dbReference type="ARBA" id="ARBA00004141"/>
    </source>
</evidence>
<evidence type="ECO:0000313" key="8">
    <source>
        <dbReference type="EMBL" id="USW53959.1"/>
    </source>
</evidence>
<comment type="subcellular location">
    <subcellularLocation>
        <location evidence="1">Membrane</location>
        <topology evidence="1">Multi-pass membrane protein</topology>
    </subcellularLocation>
</comment>
<keyword evidence="4 6" id="KW-1133">Transmembrane helix</keyword>
<dbReference type="AlphaFoldDB" id="A0A9Q9AR90"/>
<evidence type="ECO:0000259" key="7">
    <source>
        <dbReference type="PROSITE" id="PS50850"/>
    </source>
</evidence>
<feature type="transmembrane region" description="Helical" evidence="6">
    <location>
        <begin position="359"/>
        <end position="381"/>
    </location>
</feature>
<dbReference type="Gene3D" id="1.20.1250.20">
    <property type="entry name" value="MFS general substrate transporter like domains"/>
    <property type="match status" value="1"/>
</dbReference>
<gene>
    <name evidence="8" type="ORF">Slin15195_G072780</name>
</gene>
<organism evidence="8 9">
    <name type="scientific">Septoria linicola</name>
    <dbReference type="NCBI Taxonomy" id="215465"/>
    <lineage>
        <taxon>Eukaryota</taxon>
        <taxon>Fungi</taxon>
        <taxon>Dikarya</taxon>
        <taxon>Ascomycota</taxon>
        <taxon>Pezizomycotina</taxon>
        <taxon>Dothideomycetes</taxon>
        <taxon>Dothideomycetidae</taxon>
        <taxon>Mycosphaerellales</taxon>
        <taxon>Mycosphaerellaceae</taxon>
        <taxon>Septoria</taxon>
    </lineage>
</organism>
<feature type="transmembrane region" description="Helical" evidence="6">
    <location>
        <begin position="121"/>
        <end position="139"/>
    </location>
</feature>
<keyword evidence="8" id="KW-0762">Sugar transport</keyword>
<feature type="transmembrane region" description="Helical" evidence="6">
    <location>
        <begin position="254"/>
        <end position="273"/>
    </location>
</feature>
<feature type="transmembrane region" description="Helical" evidence="6">
    <location>
        <begin position="47"/>
        <end position="71"/>
    </location>
</feature>
<accession>A0A9Q9AR90</accession>
<proteinExistence type="predicted"/>
<feature type="transmembrane region" description="Helical" evidence="6">
    <location>
        <begin position="387"/>
        <end position="406"/>
    </location>
</feature>
<evidence type="ECO:0000256" key="2">
    <source>
        <dbReference type="ARBA" id="ARBA00022448"/>
    </source>
</evidence>
<keyword evidence="3 6" id="KW-0812">Transmembrane</keyword>
<dbReference type="PANTHER" id="PTHR23501">
    <property type="entry name" value="MAJOR FACILITATOR SUPERFAMILY"/>
    <property type="match status" value="1"/>
</dbReference>
<dbReference type="EMBL" id="CP099422">
    <property type="protein sequence ID" value="USW53959.1"/>
    <property type="molecule type" value="Genomic_DNA"/>
</dbReference>
<feature type="domain" description="Major facilitator superfamily (MFS) profile" evidence="7">
    <location>
        <begin position="55"/>
        <end position="556"/>
    </location>
</feature>
<dbReference type="SUPFAM" id="SSF103473">
    <property type="entry name" value="MFS general substrate transporter"/>
    <property type="match status" value="1"/>
</dbReference>
<sequence length="567" mass="60980">MESKDEILPEVVVALEDLVSARRNSSEALRHDHIAPEAKGEDLPKGYYWSPSFIGTLAATCLAQISGYSGWVLPANTISLIVAELGPSEHAIWLAVSYQAGLSVGFLLIGRLSDIFGRRWLFTGCSMLAVVGNIVGSTARSVDVVIVCNSINGLAASGQLSFSVVLGELVPNKNRGVYNAIVQATGIPFSVFGPVIMRAFFQHTELTFRWCYIIGVIINTIAVVLYYFFYRPPNYSLLHAGGKPWAQQLKSFDWIGSLLFIFGLLVLLIGLNWAGGTYSWSDAHVLGAFFAGITTLVAFCVWEAHCPHEYPLMPMRLFLNYEYDAILICAAVAAMLYFCGVILWPGLIQSLFTTSVSRIGWLSCVVGGGTIFGQILAGVGVRYIPRMKLQMIFAGAVMMAFTASIASAKPGTEARTTAFMLIGTAAGGYIDNLTLSTMALVWKPDDIGLVAGVLALLRTVTGAIVTSMYSSILMTEDRKYLGRYVPSAVVQAGLSEESIPAVLAGIQTGNFSAVPGITPTATVIIGAASQKATMMAMRTVFLCTIPFGAIFREEAAECETEVFDSAT</sequence>
<name>A0A9Q9AR90_9PEZI</name>
<evidence type="ECO:0000256" key="6">
    <source>
        <dbReference type="SAM" id="Phobius"/>
    </source>
</evidence>
<feature type="transmembrane region" description="Helical" evidence="6">
    <location>
        <begin position="210"/>
        <end position="229"/>
    </location>
</feature>
<evidence type="ECO:0000313" key="9">
    <source>
        <dbReference type="Proteomes" id="UP001056384"/>
    </source>
</evidence>
<reference evidence="8" key="1">
    <citation type="submission" date="2022-06" db="EMBL/GenBank/DDBJ databases">
        <title>Complete genome sequences of two strains of the flax pathogen Septoria linicola.</title>
        <authorList>
            <person name="Lapalu N."/>
            <person name="Simon A."/>
            <person name="Demenou B."/>
            <person name="Paumier D."/>
            <person name="Guillot M.-P."/>
            <person name="Gout L."/>
            <person name="Valade R."/>
        </authorList>
    </citation>
    <scope>NUCLEOTIDE SEQUENCE</scope>
    <source>
        <strain evidence="8">SE15195</strain>
    </source>
</reference>
<dbReference type="PROSITE" id="PS50850">
    <property type="entry name" value="MFS"/>
    <property type="match status" value="1"/>
</dbReference>
<dbReference type="OrthoDB" id="4161376at2759"/>
<feature type="transmembrane region" description="Helical" evidence="6">
    <location>
        <begin position="447"/>
        <end position="469"/>
    </location>
</feature>
<feature type="transmembrane region" description="Helical" evidence="6">
    <location>
        <begin position="91"/>
        <end position="109"/>
    </location>
</feature>
<dbReference type="GO" id="GO:0005886">
    <property type="term" value="C:plasma membrane"/>
    <property type="evidence" value="ECO:0007669"/>
    <property type="project" value="TreeGrafter"/>
</dbReference>
<dbReference type="InterPro" id="IPR005829">
    <property type="entry name" value="Sugar_transporter_CS"/>
</dbReference>
<feature type="transmembrane region" description="Helical" evidence="6">
    <location>
        <begin position="285"/>
        <end position="305"/>
    </location>
</feature>
<feature type="transmembrane region" description="Helical" evidence="6">
    <location>
        <begin position="418"/>
        <end position="441"/>
    </location>
</feature>
<dbReference type="Proteomes" id="UP001056384">
    <property type="component" value="Chromosome 5"/>
</dbReference>
<feature type="transmembrane region" description="Helical" evidence="6">
    <location>
        <begin position="180"/>
        <end position="201"/>
    </location>
</feature>
<keyword evidence="2" id="KW-0813">Transport</keyword>
<protein>
    <submittedName>
        <fullName evidence="8">Sugar transporter, major facilitator transporter Str1/Tri12, MFS transporter superfamily</fullName>
    </submittedName>
</protein>
<dbReference type="Pfam" id="PF06609">
    <property type="entry name" value="TRI12"/>
    <property type="match status" value="1"/>
</dbReference>
<dbReference type="InterPro" id="IPR020846">
    <property type="entry name" value="MFS_dom"/>
</dbReference>
<evidence type="ECO:0000256" key="4">
    <source>
        <dbReference type="ARBA" id="ARBA00022989"/>
    </source>
</evidence>
<dbReference type="InterPro" id="IPR036259">
    <property type="entry name" value="MFS_trans_sf"/>
</dbReference>